<keyword evidence="3" id="KW-1185">Reference proteome</keyword>
<protein>
    <submittedName>
        <fullName evidence="2">Uncharacterized protein</fullName>
    </submittedName>
</protein>
<accession>A0ABR2NSQ8</accession>
<gene>
    <name evidence="2" type="ORF">V6N11_009422</name>
</gene>
<evidence type="ECO:0000256" key="1">
    <source>
        <dbReference type="SAM" id="MobiDB-lite"/>
    </source>
</evidence>
<reference evidence="2 3" key="1">
    <citation type="journal article" date="2024" name="G3 (Bethesda)">
        <title>Genome assembly of Hibiscus sabdariffa L. provides insights into metabolisms of medicinal natural products.</title>
        <authorList>
            <person name="Kim T."/>
        </authorList>
    </citation>
    <scope>NUCLEOTIDE SEQUENCE [LARGE SCALE GENOMIC DNA]</scope>
    <source>
        <strain evidence="2">TK-2024</strain>
        <tissue evidence="2">Old leaves</tissue>
    </source>
</reference>
<evidence type="ECO:0000313" key="2">
    <source>
        <dbReference type="EMBL" id="KAK8979214.1"/>
    </source>
</evidence>
<sequence length="91" mass="10263">MLTAKGRPSQLDGDGGNRQQNRTKHKAVHTLHRGTAANHERQPAAGTTHDRRRSNRYGWCDDDGLNPDKRTRSHALNNDLCCKRWSGCSRS</sequence>
<feature type="region of interest" description="Disordered" evidence="1">
    <location>
        <begin position="1"/>
        <end position="73"/>
    </location>
</feature>
<evidence type="ECO:0000313" key="3">
    <source>
        <dbReference type="Proteomes" id="UP001396334"/>
    </source>
</evidence>
<proteinExistence type="predicted"/>
<comment type="caution">
    <text evidence="2">The sequence shown here is derived from an EMBL/GenBank/DDBJ whole genome shotgun (WGS) entry which is preliminary data.</text>
</comment>
<name>A0ABR2NSQ8_9ROSI</name>
<organism evidence="2 3">
    <name type="scientific">Hibiscus sabdariffa</name>
    <name type="common">roselle</name>
    <dbReference type="NCBI Taxonomy" id="183260"/>
    <lineage>
        <taxon>Eukaryota</taxon>
        <taxon>Viridiplantae</taxon>
        <taxon>Streptophyta</taxon>
        <taxon>Embryophyta</taxon>
        <taxon>Tracheophyta</taxon>
        <taxon>Spermatophyta</taxon>
        <taxon>Magnoliopsida</taxon>
        <taxon>eudicotyledons</taxon>
        <taxon>Gunneridae</taxon>
        <taxon>Pentapetalae</taxon>
        <taxon>rosids</taxon>
        <taxon>malvids</taxon>
        <taxon>Malvales</taxon>
        <taxon>Malvaceae</taxon>
        <taxon>Malvoideae</taxon>
        <taxon>Hibiscus</taxon>
    </lineage>
</organism>
<dbReference type="EMBL" id="JBBPBN010000103">
    <property type="protein sequence ID" value="KAK8979214.1"/>
    <property type="molecule type" value="Genomic_DNA"/>
</dbReference>
<feature type="compositionally biased region" description="Basic residues" evidence="1">
    <location>
        <begin position="21"/>
        <end position="32"/>
    </location>
</feature>
<dbReference type="Proteomes" id="UP001396334">
    <property type="component" value="Unassembled WGS sequence"/>
</dbReference>